<dbReference type="SMART" id="SM00220">
    <property type="entry name" value="S_TKc"/>
    <property type="match status" value="1"/>
</dbReference>
<dbReference type="SUPFAM" id="SSF56436">
    <property type="entry name" value="C-type lectin-like"/>
    <property type="match status" value="1"/>
</dbReference>
<dbReference type="GO" id="GO:0005524">
    <property type="term" value="F:ATP binding"/>
    <property type="evidence" value="ECO:0007669"/>
    <property type="project" value="InterPro"/>
</dbReference>
<dbReference type="InterPro" id="IPR000719">
    <property type="entry name" value="Prot_kinase_dom"/>
</dbReference>
<dbReference type="AlphaFoldDB" id="A0A5A9W206"/>
<dbReference type="Pfam" id="PF00069">
    <property type="entry name" value="Pkinase"/>
    <property type="match status" value="1"/>
</dbReference>
<comment type="caution">
    <text evidence="3">The sequence shown here is derived from an EMBL/GenBank/DDBJ whole genome shotgun (WGS) entry which is preliminary data.</text>
</comment>
<evidence type="ECO:0000313" key="4">
    <source>
        <dbReference type="Proteomes" id="UP000325302"/>
    </source>
</evidence>
<proteinExistence type="predicted"/>
<protein>
    <recommendedName>
        <fullName evidence="2">Protein kinase domain-containing protein</fullName>
    </recommendedName>
</protein>
<dbReference type="PROSITE" id="PS50011">
    <property type="entry name" value="PROTEIN_KINASE_DOM"/>
    <property type="match status" value="1"/>
</dbReference>
<reference evidence="3 4" key="1">
    <citation type="submission" date="2019-03" db="EMBL/GenBank/DDBJ databases">
        <title>Nitrincola sp. nov. isolated from an Indian soda lake.</title>
        <authorList>
            <person name="Joshi A."/>
            <person name="Thite S.V."/>
            <person name="Joseph N."/>
            <person name="Dhotre D."/>
            <person name="Moorthy M."/>
            <person name="Shouche Y.S."/>
        </authorList>
    </citation>
    <scope>NUCLEOTIDE SEQUENCE [LARGE SCALE GENOMIC DNA]</scope>
    <source>
        <strain evidence="3 4">MEB193</strain>
    </source>
</reference>
<dbReference type="Gene3D" id="1.10.510.10">
    <property type="entry name" value="Transferase(Phosphotransferase) domain 1"/>
    <property type="match status" value="1"/>
</dbReference>
<dbReference type="InterPro" id="IPR051043">
    <property type="entry name" value="Sulfatase_Mod_Factor_Kinase"/>
</dbReference>
<dbReference type="PANTHER" id="PTHR23150:SF35">
    <property type="entry name" value="BLL6746 PROTEIN"/>
    <property type="match status" value="1"/>
</dbReference>
<name>A0A5A9W206_9GAMM</name>
<organism evidence="3 4">
    <name type="scientific">Nitrincola tapanii</name>
    <dbReference type="NCBI Taxonomy" id="1708751"/>
    <lineage>
        <taxon>Bacteria</taxon>
        <taxon>Pseudomonadati</taxon>
        <taxon>Pseudomonadota</taxon>
        <taxon>Gammaproteobacteria</taxon>
        <taxon>Oceanospirillales</taxon>
        <taxon>Oceanospirillaceae</taxon>
        <taxon>Nitrincola</taxon>
    </lineage>
</organism>
<dbReference type="InterPro" id="IPR042095">
    <property type="entry name" value="SUMF_sf"/>
</dbReference>
<dbReference type="Gene3D" id="3.30.200.20">
    <property type="entry name" value="Phosphorylase Kinase, domain 1"/>
    <property type="match status" value="1"/>
</dbReference>
<dbReference type="EMBL" id="SMRS01000007">
    <property type="protein sequence ID" value="KAA0874125.1"/>
    <property type="molecule type" value="Genomic_DNA"/>
</dbReference>
<keyword evidence="4" id="KW-1185">Reference proteome</keyword>
<gene>
    <name evidence="3" type="ORF">E1H14_10130</name>
</gene>
<feature type="region of interest" description="Disordered" evidence="1">
    <location>
        <begin position="290"/>
        <end position="321"/>
    </location>
</feature>
<evidence type="ECO:0000259" key="2">
    <source>
        <dbReference type="PROSITE" id="PS50011"/>
    </source>
</evidence>
<sequence length="692" mass="76970">MSLDSALDHLEAGLILGPEHHRFRLTELMGPHPLGLLWRAEDQSTPTRASVSLLFLPQALSQQPEFIERLRRLISLTRKIQHPHLLPCAGVFPWRGHYFLAFAAVEGRSLAQVFEKQQIAQLSPEQKQGLCLQLGKALHAFHKQLNTAYTSLSPALVFLNPGQGVLLMPLPWRALLDDYYDLCKPPLGYRAYQAPEAFQGQTTRAGDVYALAALIYHLYQGKPAFREGEGEPTRYQRELKAPSGLNAEQWQVLQHALSPEPDARPASMPIFLQQLFAGPDKSLDELIAAKDTPATESKATDVEEALSPRADAPAPETAHSEISTEMHANASTTTYVANEKRARLQRWLKSGGIPSLTFILGLILGWSASQLFKPSSPDTNPSAHLAVLEAEQIEGQAESLEHPATDSESAIELAENSAASLESLTNLPEPSTHSNAPLTLFQDPFQEASSSREISLFAPEMVILPPGSFRMGDLDGRGDDNEQPVREVNIARPFALSRYEITFAEYDRFAQETGRRLPADEGWGRGSRPVIHVSWNDARAYTRWLAMKTGQPYRLPTEAEWEYAARAGSETAFWWGNELRSAHAVCDGCGTEWDGRMTAPVGQTPANPWGLYDMHGNVDEWVEDCYSEDYRGLATDGQAQLNRGCEYRVMRGGSWFDIDRVIRSASRYRHPPNATRNTWGFRIALDLPAPSD</sequence>
<evidence type="ECO:0000313" key="3">
    <source>
        <dbReference type="EMBL" id="KAA0874125.1"/>
    </source>
</evidence>
<dbReference type="InterPro" id="IPR011009">
    <property type="entry name" value="Kinase-like_dom_sf"/>
</dbReference>
<dbReference type="Gene3D" id="3.90.1580.10">
    <property type="entry name" value="paralog of FGE (formylglycine-generating enzyme)"/>
    <property type="match status" value="1"/>
</dbReference>
<dbReference type="Pfam" id="PF03781">
    <property type="entry name" value="FGE-sulfatase"/>
    <property type="match status" value="1"/>
</dbReference>
<dbReference type="RefSeq" id="WP_149391357.1">
    <property type="nucleotide sequence ID" value="NZ_SMRS01000007.1"/>
</dbReference>
<evidence type="ECO:0000256" key="1">
    <source>
        <dbReference type="SAM" id="MobiDB-lite"/>
    </source>
</evidence>
<dbReference type="OrthoDB" id="9768004at2"/>
<dbReference type="InterPro" id="IPR005532">
    <property type="entry name" value="SUMF_dom"/>
</dbReference>
<dbReference type="GO" id="GO:0120147">
    <property type="term" value="F:formylglycine-generating oxidase activity"/>
    <property type="evidence" value="ECO:0007669"/>
    <property type="project" value="TreeGrafter"/>
</dbReference>
<dbReference type="PANTHER" id="PTHR23150">
    <property type="entry name" value="SULFATASE MODIFYING FACTOR 1, 2"/>
    <property type="match status" value="1"/>
</dbReference>
<accession>A0A5A9W206</accession>
<dbReference type="Proteomes" id="UP000325302">
    <property type="component" value="Unassembled WGS sequence"/>
</dbReference>
<dbReference type="GO" id="GO:0004672">
    <property type="term" value="F:protein kinase activity"/>
    <property type="evidence" value="ECO:0007669"/>
    <property type="project" value="InterPro"/>
</dbReference>
<feature type="domain" description="Protein kinase" evidence="2">
    <location>
        <begin position="23"/>
        <end position="276"/>
    </location>
</feature>
<dbReference type="SUPFAM" id="SSF56112">
    <property type="entry name" value="Protein kinase-like (PK-like)"/>
    <property type="match status" value="1"/>
</dbReference>
<dbReference type="InterPro" id="IPR016187">
    <property type="entry name" value="CTDL_fold"/>
</dbReference>